<evidence type="ECO:0000313" key="2">
    <source>
        <dbReference type="EMBL" id="KAF4305309.1"/>
    </source>
</evidence>
<accession>A0A8H4IIR7</accession>
<sequence>MSAYHLPNRGLPQELLDVIFSFALYCPTGVRIIQRKSVEPAWYCCTAITRWLGHPDFSVVRLDTGGNLATGLFFVSRKHRRAALDNFFRNNVFVFDVAPGEALEFLCSLGPRSQQQIRHVHIGYKCMAVPKPYHGDRSRFRMENAKFLADNKTFVKALLGWRTLDTLTLTVTDDDIFSGAERTSQRDLCLSDSPTVNYALTALLSGGGRVRKVRFAYPRWYRLSWHSALFVTTAYYLRNAFIVNKKLLQRLAVRKAQLVQELLSAEHVAGGNAYGDRVEEMCARDLHKMYRQAGFHLYHDRRRLGEMGTVVAIVRAEEAERSLELYRRGNEIGGELAYSGIRIGKAEDVVETAETAGRNDRFR</sequence>
<dbReference type="EMBL" id="WWBZ02000040">
    <property type="protein sequence ID" value="KAF4305309.1"/>
    <property type="molecule type" value="Genomic_DNA"/>
</dbReference>
<evidence type="ECO:0000313" key="3">
    <source>
        <dbReference type="Proteomes" id="UP000572817"/>
    </source>
</evidence>
<dbReference type="Proteomes" id="UP000572817">
    <property type="component" value="Unassembled WGS sequence"/>
</dbReference>
<evidence type="ECO:0000313" key="1">
    <source>
        <dbReference type="EMBL" id="KAF4301937.1"/>
    </source>
</evidence>
<reference evidence="1 3" key="1">
    <citation type="submission" date="2020-04" db="EMBL/GenBank/DDBJ databases">
        <title>Genome Assembly and Annotation of Botryosphaeria dothidea sdau 11-99, a Latent Pathogen of Apple Fruit Ring Rot in China.</title>
        <authorList>
            <person name="Yu C."/>
            <person name="Diao Y."/>
            <person name="Lu Q."/>
            <person name="Zhao J."/>
            <person name="Cui S."/>
            <person name="Peng C."/>
            <person name="He B."/>
            <person name="Liu H."/>
        </authorList>
    </citation>
    <scope>NUCLEOTIDE SEQUENCE [LARGE SCALE GENOMIC DNA]</scope>
    <source>
        <strain evidence="1">Sdau11-99</strain>
        <strain evidence="3">sdau11-99</strain>
    </source>
</reference>
<dbReference type="EMBL" id="WWBZ02000073">
    <property type="protein sequence ID" value="KAF4301937.1"/>
    <property type="molecule type" value="Genomic_DNA"/>
</dbReference>
<comment type="caution">
    <text evidence="1">The sequence shown here is derived from an EMBL/GenBank/DDBJ whole genome shotgun (WGS) entry which is preliminary data.</text>
</comment>
<dbReference type="AlphaFoldDB" id="A0A8H4IIR7"/>
<protein>
    <submittedName>
        <fullName evidence="1">Uncharacterized protein</fullName>
    </submittedName>
</protein>
<gene>
    <name evidence="2" type="ORF">GTA08_BOTSDO06324</name>
    <name evidence="1" type="ORF">GTA08_BOTSDO10175</name>
</gene>
<proteinExistence type="predicted"/>
<dbReference type="OrthoDB" id="3946646at2759"/>
<name>A0A8H4IIR7_9PEZI</name>
<organism evidence="1 3">
    <name type="scientific">Botryosphaeria dothidea</name>
    <dbReference type="NCBI Taxonomy" id="55169"/>
    <lineage>
        <taxon>Eukaryota</taxon>
        <taxon>Fungi</taxon>
        <taxon>Dikarya</taxon>
        <taxon>Ascomycota</taxon>
        <taxon>Pezizomycotina</taxon>
        <taxon>Dothideomycetes</taxon>
        <taxon>Dothideomycetes incertae sedis</taxon>
        <taxon>Botryosphaeriales</taxon>
        <taxon>Botryosphaeriaceae</taxon>
        <taxon>Botryosphaeria</taxon>
    </lineage>
</organism>
<keyword evidence="3" id="KW-1185">Reference proteome</keyword>